<evidence type="ECO:0000313" key="1">
    <source>
        <dbReference type="EMBL" id="MXQ79774.1"/>
    </source>
</evidence>
<dbReference type="AlphaFoldDB" id="A0A6B0QVX7"/>
<reference evidence="1" key="1">
    <citation type="submission" date="2019-10" db="EMBL/GenBank/DDBJ databases">
        <title>The sequence and de novo assembly of the wild yak genome.</title>
        <authorList>
            <person name="Liu Y."/>
        </authorList>
    </citation>
    <scope>NUCLEOTIDE SEQUENCE [LARGE SCALE GENOMIC DNA]</scope>
    <source>
        <strain evidence="1">WY2019</strain>
    </source>
</reference>
<evidence type="ECO:0000313" key="2">
    <source>
        <dbReference type="Proteomes" id="UP000322234"/>
    </source>
</evidence>
<comment type="caution">
    <text evidence="1">The sequence shown here is derived from an EMBL/GenBank/DDBJ whole genome shotgun (WGS) entry which is preliminary data.</text>
</comment>
<name>A0A6B0QVX7_9CETA</name>
<accession>A0A6B0QVX7</accession>
<gene>
    <name evidence="1" type="ORF">E5288_WYG007122</name>
</gene>
<dbReference type="EMBL" id="VBQZ03000002">
    <property type="protein sequence ID" value="MXQ79774.1"/>
    <property type="molecule type" value="Genomic_DNA"/>
</dbReference>
<dbReference type="Proteomes" id="UP000322234">
    <property type="component" value="Unassembled WGS sequence"/>
</dbReference>
<protein>
    <submittedName>
        <fullName evidence="1">Uncharacterized protein</fullName>
    </submittedName>
</protein>
<keyword evidence="2" id="KW-1185">Reference proteome</keyword>
<organism evidence="1 2">
    <name type="scientific">Bos mutus</name>
    <name type="common">wild yak</name>
    <dbReference type="NCBI Taxonomy" id="72004"/>
    <lineage>
        <taxon>Eukaryota</taxon>
        <taxon>Metazoa</taxon>
        <taxon>Chordata</taxon>
        <taxon>Craniata</taxon>
        <taxon>Vertebrata</taxon>
        <taxon>Euteleostomi</taxon>
        <taxon>Mammalia</taxon>
        <taxon>Eutheria</taxon>
        <taxon>Laurasiatheria</taxon>
        <taxon>Artiodactyla</taxon>
        <taxon>Ruminantia</taxon>
        <taxon>Pecora</taxon>
        <taxon>Bovidae</taxon>
        <taxon>Bovinae</taxon>
        <taxon>Bos</taxon>
    </lineage>
</organism>
<proteinExistence type="predicted"/>
<sequence length="120" mass="13072">MPCTARYMSSFGELASKSSRELDEPFLAQWFTPPRPLLPFFWEERSHSAKETTGLSLTSIQAQGYFLMTSCCGDSPCRQVSTGSGSPLAVERGPVVPPLLSDLSSETLMGIMLGQVHLSL</sequence>